<dbReference type="EMBL" id="CM055100">
    <property type="protein sequence ID" value="KAJ7544757.1"/>
    <property type="molecule type" value="Genomic_DNA"/>
</dbReference>
<protein>
    <submittedName>
        <fullName evidence="1">Uncharacterized protein</fullName>
    </submittedName>
</protein>
<name>A0ACC2CSY6_DIPCM</name>
<comment type="caution">
    <text evidence="1">The sequence shown here is derived from an EMBL/GenBank/DDBJ whole genome shotgun (WGS) entry which is preliminary data.</text>
</comment>
<gene>
    <name evidence="1" type="ORF">O6H91_09G091900</name>
</gene>
<reference evidence="2" key="1">
    <citation type="journal article" date="2024" name="Proc. Natl. Acad. Sci. U.S.A.">
        <title>Extraordinary preservation of gene collinearity over three hundred million years revealed in homosporous lycophytes.</title>
        <authorList>
            <person name="Li C."/>
            <person name="Wickell D."/>
            <person name="Kuo L.Y."/>
            <person name="Chen X."/>
            <person name="Nie B."/>
            <person name="Liao X."/>
            <person name="Peng D."/>
            <person name="Ji J."/>
            <person name="Jenkins J."/>
            <person name="Williams M."/>
            <person name="Shu S."/>
            <person name="Plott C."/>
            <person name="Barry K."/>
            <person name="Rajasekar S."/>
            <person name="Grimwood J."/>
            <person name="Han X."/>
            <person name="Sun S."/>
            <person name="Hou Z."/>
            <person name="He W."/>
            <person name="Dai G."/>
            <person name="Sun C."/>
            <person name="Schmutz J."/>
            <person name="Leebens-Mack J.H."/>
            <person name="Li F.W."/>
            <person name="Wang L."/>
        </authorList>
    </citation>
    <scope>NUCLEOTIDE SEQUENCE [LARGE SCALE GENOMIC DNA]</scope>
    <source>
        <strain evidence="2">cv. PW_Plant_1</strain>
    </source>
</reference>
<evidence type="ECO:0000313" key="1">
    <source>
        <dbReference type="EMBL" id="KAJ7544757.1"/>
    </source>
</evidence>
<sequence>MRNLVTEKLTMDLQSSMMDIDEDLPNSGINKGSEATNADFSAIKQMSPRRKDSLSKLSRKTFLHKRYPEKTQAAFLNKDKNYPGALELQNDSAVDFIEHFPNAHLIRKS</sequence>
<proteinExistence type="predicted"/>
<organism evidence="1 2">
    <name type="scientific">Diphasiastrum complanatum</name>
    <name type="common">Issler's clubmoss</name>
    <name type="synonym">Lycopodium complanatum</name>
    <dbReference type="NCBI Taxonomy" id="34168"/>
    <lineage>
        <taxon>Eukaryota</taxon>
        <taxon>Viridiplantae</taxon>
        <taxon>Streptophyta</taxon>
        <taxon>Embryophyta</taxon>
        <taxon>Tracheophyta</taxon>
        <taxon>Lycopodiopsida</taxon>
        <taxon>Lycopodiales</taxon>
        <taxon>Lycopodiaceae</taxon>
        <taxon>Lycopodioideae</taxon>
        <taxon>Diphasiastrum</taxon>
    </lineage>
</organism>
<accession>A0ACC2CSY6</accession>
<dbReference type="Proteomes" id="UP001162992">
    <property type="component" value="Chromosome 9"/>
</dbReference>
<evidence type="ECO:0000313" key="2">
    <source>
        <dbReference type="Proteomes" id="UP001162992"/>
    </source>
</evidence>
<keyword evidence="2" id="KW-1185">Reference proteome</keyword>